<reference evidence="3 4" key="1">
    <citation type="journal article" date="2016" name="Nat. Commun.">
        <title>Thousands of microbial genomes shed light on interconnected biogeochemical processes in an aquifer system.</title>
        <authorList>
            <person name="Anantharaman K."/>
            <person name="Brown C.T."/>
            <person name="Hug L.A."/>
            <person name="Sharon I."/>
            <person name="Castelle C.J."/>
            <person name="Probst A.J."/>
            <person name="Thomas B.C."/>
            <person name="Singh A."/>
            <person name="Wilkins M.J."/>
            <person name="Karaoz U."/>
            <person name="Brodie E.L."/>
            <person name="Williams K.H."/>
            <person name="Hubbard S.S."/>
            <person name="Banfield J.F."/>
        </authorList>
    </citation>
    <scope>NUCLEOTIDE SEQUENCE [LARGE SCALE GENOMIC DNA]</scope>
</reference>
<accession>A0A1G2ULA0</accession>
<keyword evidence="2" id="KW-0479">Metal-binding</keyword>
<feature type="active site" description="Proton donor" evidence="1">
    <location>
        <position position="79"/>
    </location>
</feature>
<dbReference type="Pfam" id="PF01116">
    <property type="entry name" value="F_bP_aldolase"/>
    <property type="match status" value="1"/>
</dbReference>
<evidence type="ECO:0000256" key="2">
    <source>
        <dbReference type="PIRSR" id="PIRSR001359-3"/>
    </source>
</evidence>
<protein>
    <recommendedName>
        <fullName evidence="5">Tagatose-bisphosphate aldolase</fullName>
    </recommendedName>
</protein>
<evidence type="ECO:0000256" key="1">
    <source>
        <dbReference type="PIRSR" id="PIRSR001359-1"/>
    </source>
</evidence>
<sequence>MKSLKKYIEWAEEKKIAIGHFNVSDSEGFKAVTEGAMELGVPVIVGVSEKERSFLGVAEIRVLVQAAKDKGEPVFLNADHTYSVEASKEAIDAHFDSVIIDGAEKPFFENVMMTKEVVAYAKEKHPDMLVEGELGFIGSGSMFRDEIPEGVSEKTQTTPEDAEKFITETNVDLFAPSVGNVHGLVRSGEPKLNIKRIKELAKVVKVPMVLHGASGNTDEEIVKAIDAGIRIVHINTELRAAYKKGIKKGLEMSSDELAPYKFMAEGVAEMKKIVIAKLKLFNKL</sequence>
<dbReference type="GO" id="GO:0005975">
    <property type="term" value="P:carbohydrate metabolic process"/>
    <property type="evidence" value="ECO:0007669"/>
    <property type="project" value="InterPro"/>
</dbReference>
<feature type="binding site" evidence="2">
    <location>
        <position position="101"/>
    </location>
    <ligand>
        <name>Zn(2+)</name>
        <dbReference type="ChEBI" id="CHEBI:29105"/>
        <label>2</label>
    </ligand>
</feature>
<dbReference type="GO" id="GO:0016832">
    <property type="term" value="F:aldehyde-lyase activity"/>
    <property type="evidence" value="ECO:0007669"/>
    <property type="project" value="InterPro"/>
</dbReference>
<name>A0A1G2ULA0_9BACT</name>
<feature type="binding site" evidence="2">
    <location>
        <position position="80"/>
    </location>
    <ligand>
        <name>Zn(2+)</name>
        <dbReference type="ChEBI" id="CHEBI:29105"/>
        <label>1</label>
        <note>catalytic</note>
    </ligand>
</feature>
<keyword evidence="2" id="KW-0862">Zinc</keyword>
<dbReference type="SUPFAM" id="SSF51569">
    <property type="entry name" value="Aldolase"/>
    <property type="match status" value="1"/>
</dbReference>
<dbReference type="InterPro" id="IPR050246">
    <property type="entry name" value="Class_II_FBP_aldolase"/>
</dbReference>
<dbReference type="GO" id="GO:0008270">
    <property type="term" value="F:zinc ion binding"/>
    <property type="evidence" value="ECO:0007669"/>
    <property type="project" value="InterPro"/>
</dbReference>
<dbReference type="EMBL" id="MHWP01000020">
    <property type="protein sequence ID" value="OHB10198.1"/>
    <property type="molecule type" value="Genomic_DNA"/>
</dbReference>
<gene>
    <name evidence="3" type="ORF">A3H60_02835</name>
</gene>
<feature type="binding site" evidence="2">
    <location>
        <position position="182"/>
    </location>
    <ligand>
        <name>Zn(2+)</name>
        <dbReference type="ChEBI" id="CHEBI:29105"/>
        <label>1</label>
        <note>catalytic</note>
    </ligand>
</feature>
<evidence type="ECO:0008006" key="5">
    <source>
        <dbReference type="Google" id="ProtNLM"/>
    </source>
</evidence>
<dbReference type="InterPro" id="IPR000771">
    <property type="entry name" value="FBA_II"/>
</dbReference>
<dbReference type="InterPro" id="IPR013785">
    <property type="entry name" value="Aldolase_TIM"/>
</dbReference>
<comment type="cofactor">
    <cofactor evidence="2">
        <name>Zn(2+)</name>
        <dbReference type="ChEBI" id="CHEBI:29105"/>
    </cofactor>
    <text evidence="2">Binds 2 Zn(2+) ions per subunit. One is catalytic and the other provides a structural contribution.</text>
</comment>
<feature type="binding site" evidence="2">
    <location>
        <position position="133"/>
    </location>
    <ligand>
        <name>Zn(2+)</name>
        <dbReference type="ChEBI" id="CHEBI:29105"/>
        <label>2</label>
    </ligand>
</feature>
<evidence type="ECO:0000313" key="4">
    <source>
        <dbReference type="Proteomes" id="UP000177202"/>
    </source>
</evidence>
<comment type="caution">
    <text evidence="3">The sequence shown here is derived from an EMBL/GenBank/DDBJ whole genome shotgun (WGS) entry which is preliminary data.</text>
</comment>
<dbReference type="STRING" id="1802772.A3H60_02835"/>
<proteinExistence type="predicted"/>
<dbReference type="PIRSF" id="PIRSF001359">
    <property type="entry name" value="F_bP_aldolase_II"/>
    <property type="match status" value="1"/>
</dbReference>
<dbReference type="PANTHER" id="PTHR30304">
    <property type="entry name" value="D-TAGATOSE-1,6-BISPHOSPHATE ALDOLASE"/>
    <property type="match status" value="1"/>
</dbReference>
<evidence type="ECO:0000313" key="3">
    <source>
        <dbReference type="EMBL" id="OHB10198.1"/>
    </source>
</evidence>
<dbReference type="Proteomes" id="UP000177202">
    <property type="component" value="Unassembled WGS sequence"/>
</dbReference>
<dbReference type="PANTHER" id="PTHR30304:SF0">
    <property type="entry name" value="D-TAGATOSE-1,6-BISPHOSPHATE ALDOLASE SUBUNIT GATY-RELATED"/>
    <property type="match status" value="1"/>
</dbReference>
<dbReference type="AlphaFoldDB" id="A0A1G2ULA0"/>
<organism evidence="3 4">
    <name type="scientific">Candidatus Zambryskibacteria bacterium RIFCSPLOWO2_02_FULL_44_12b</name>
    <dbReference type="NCBI Taxonomy" id="1802772"/>
    <lineage>
        <taxon>Bacteria</taxon>
        <taxon>Candidatus Zambryskiibacteriota</taxon>
    </lineage>
</organism>
<dbReference type="Gene3D" id="3.20.20.70">
    <property type="entry name" value="Aldolase class I"/>
    <property type="match status" value="1"/>
</dbReference>
<feature type="binding site" evidence="2">
    <location>
        <position position="211"/>
    </location>
    <ligand>
        <name>Zn(2+)</name>
        <dbReference type="ChEBI" id="CHEBI:29105"/>
        <label>1</label>
        <note>catalytic</note>
    </ligand>
</feature>